<dbReference type="Pfam" id="PF01266">
    <property type="entry name" value="DAO"/>
    <property type="match status" value="1"/>
</dbReference>
<evidence type="ECO:0000256" key="5">
    <source>
        <dbReference type="ARBA" id="ARBA00023002"/>
    </source>
</evidence>
<keyword evidence="4" id="KW-0274">FAD</keyword>
<evidence type="ECO:0000256" key="3">
    <source>
        <dbReference type="ARBA" id="ARBA00022630"/>
    </source>
</evidence>
<keyword evidence="3" id="KW-0285">Flavoprotein</keyword>
<keyword evidence="5 7" id="KW-0560">Oxidoreductase</keyword>
<gene>
    <name evidence="7" type="ORF">MNBD_GAMMA20-2404</name>
</gene>
<name>A0A3B1AGD3_9ZZZZ</name>
<feature type="domain" description="FAD dependent oxidoreductase" evidence="6">
    <location>
        <begin position="4"/>
        <end position="352"/>
    </location>
</feature>
<dbReference type="GO" id="GO:0004368">
    <property type="term" value="F:glycerol-3-phosphate dehydrogenase (quinone) activity"/>
    <property type="evidence" value="ECO:0007669"/>
    <property type="project" value="UniProtKB-EC"/>
</dbReference>
<dbReference type="Gene3D" id="3.30.9.10">
    <property type="entry name" value="D-Amino Acid Oxidase, subunit A, domain 2"/>
    <property type="match status" value="1"/>
</dbReference>
<dbReference type="InterPro" id="IPR000447">
    <property type="entry name" value="G3P_DH_FAD-dep"/>
</dbReference>
<proteinExistence type="inferred from homology"/>
<evidence type="ECO:0000256" key="1">
    <source>
        <dbReference type="ARBA" id="ARBA00001974"/>
    </source>
</evidence>
<dbReference type="PANTHER" id="PTHR11985">
    <property type="entry name" value="GLYCEROL-3-PHOSPHATE DEHYDROGENASE"/>
    <property type="match status" value="1"/>
</dbReference>
<dbReference type="InterPro" id="IPR006076">
    <property type="entry name" value="FAD-dep_OxRdtase"/>
</dbReference>
<protein>
    <submittedName>
        <fullName evidence="7">Aerobic glycerol-3-phosphate dehydrogenase</fullName>
        <ecNumber evidence="7">1.1.5.3</ecNumber>
    </submittedName>
</protein>
<dbReference type="EC" id="1.1.5.3" evidence="7"/>
<evidence type="ECO:0000256" key="4">
    <source>
        <dbReference type="ARBA" id="ARBA00022827"/>
    </source>
</evidence>
<reference evidence="7" key="1">
    <citation type="submission" date="2018-06" db="EMBL/GenBank/DDBJ databases">
        <authorList>
            <person name="Zhirakovskaya E."/>
        </authorList>
    </citation>
    <scope>NUCLEOTIDE SEQUENCE</scope>
</reference>
<sequence length="371" mass="41286">MDCDILIVGAGIHGAAVAHAAARRGYRVRVIEQFGRPAEGTSSRSSKLIHGGLRYLETGQFRLVRECLHAQRALLRERPSLVQLTPFYLPVYSHTTRPAWKIAFGLCLYRLLGGQRFRRIPASEWHDLDGLDSHGLRAVFRYFDAQTDDRALTEAVLADAQALGASVAFNSHLEQAECTATRCRVRCHGPAGTEEFTAICVVNAAGPWVNLVLECMTPHLPPLAIELVQGTHIVVPGGLERGIYYLEAPQDRRAVFVMPWRGHTLIGTTETPYRGDPADVQPLPSEQAYLLAVYNYYFNRRLELTDVMDSFAGLRVLPTGKGRAFTRSRDTVLHCDDSMPRVVSIYGGKLTSHAHTAVQVMKMLEPILKRD</sequence>
<comment type="cofactor">
    <cofactor evidence="1">
        <name>FAD</name>
        <dbReference type="ChEBI" id="CHEBI:57692"/>
    </cofactor>
</comment>
<accession>A0A3B1AGD3</accession>
<evidence type="ECO:0000259" key="6">
    <source>
        <dbReference type="Pfam" id="PF01266"/>
    </source>
</evidence>
<dbReference type="InterPro" id="IPR036188">
    <property type="entry name" value="FAD/NAD-bd_sf"/>
</dbReference>
<dbReference type="PRINTS" id="PR01001">
    <property type="entry name" value="FADG3PDH"/>
</dbReference>
<dbReference type="EMBL" id="UOFU01000016">
    <property type="protein sequence ID" value="VAW92964.1"/>
    <property type="molecule type" value="Genomic_DNA"/>
</dbReference>
<dbReference type="SUPFAM" id="SSF51905">
    <property type="entry name" value="FAD/NAD(P)-binding domain"/>
    <property type="match status" value="1"/>
</dbReference>
<dbReference type="PANTHER" id="PTHR11985:SF15">
    <property type="entry name" value="GLYCEROL-3-PHOSPHATE DEHYDROGENASE, MITOCHONDRIAL"/>
    <property type="match status" value="1"/>
</dbReference>
<dbReference type="GO" id="GO:0046168">
    <property type="term" value="P:glycerol-3-phosphate catabolic process"/>
    <property type="evidence" value="ECO:0007669"/>
    <property type="project" value="TreeGrafter"/>
</dbReference>
<dbReference type="AlphaFoldDB" id="A0A3B1AGD3"/>
<evidence type="ECO:0000256" key="2">
    <source>
        <dbReference type="ARBA" id="ARBA00007330"/>
    </source>
</evidence>
<organism evidence="7">
    <name type="scientific">hydrothermal vent metagenome</name>
    <dbReference type="NCBI Taxonomy" id="652676"/>
    <lineage>
        <taxon>unclassified sequences</taxon>
        <taxon>metagenomes</taxon>
        <taxon>ecological metagenomes</taxon>
    </lineage>
</organism>
<dbReference type="Gene3D" id="3.50.50.60">
    <property type="entry name" value="FAD/NAD(P)-binding domain"/>
    <property type="match status" value="1"/>
</dbReference>
<comment type="similarity">
    <text evidence="2">Belongs to the FAD-dependent glycerol-3-phosphate dehydrogenase family.</text>
</comment>
<evidence type="ECO:0000313" key="7">
    <source>
        <dbReference type="EMBL" id="VAW92964.1"/>
    </source>
</evidence>